<dbReference type="SUPFAM" id="SSF55729">
    <property type="entry name" value="Acyl-CoA N-acyltransferases (Nat)"/>
    <property type="match status" value="1"/>
</dbReference>
<name>A0A4R6URF5_9GAMM</name>
<keyword evidence="3" id="KW-1185">Reference proteome</keyword>
<sequence>MAVIDITDREGKLLEPEWLAKAESVHRQLRPHLPVDYVGTMRRVFVGGGRMAVAAEQQQVHGVAVWRCYENTVNGLFLYVDDLITDESLRSRGVGKQLLDHCRAIARHLGCNVFALDSGTQRTQAHKFYFREQMHISAFHFIEELK</sequence>
<accession>A0A4R6URF5</accession>
<evidence type="ECO:0000313" key="2">
    <source>
        <dbReference type="EMBL" id="TDQ48173.1"/>
    </source>
</evidence>
<dbReference type="Gene3D" id="3.40.630.30">
    <property type="match status" value="1"/>
</dbReference>
<reference evidence="2 3" key="1">
    <citation type="submission" date="2019-03" db="EMBL/GenBank/DDBJ databases">
        <title>Genomic Encyclopedia of Type Strains, Phase IV (KMG-IV): sequencing the most valuable type-strain genomes for metagenomic binning, comparative biology and taxonomic classification.</title>
        <authorList>
            <person name="Goeker M."/>
        </authorList>
    </citation>
    <scope>NUCLEOTIDE SEQUENCE [LARGE SCALE GENOMIC DNA]</scope>
    <source>
        <strain evidence="2 3">DSM 103792</strain>
    </source>
</reference>
<dbReference type="Pfam" id="PF00583">
    <property type="entry name" value="Acetyltransf_1"/>
    <property type="match status" value="1"/>
</dbReference>
<dbReference type="InterPro" id="IPR016181">
    <property type="entry name" value="Acyl_CoA_acyltransferase"/>
</dbReference>
<dbReference type="EMBL" id="SNYM01000008">
    <property type="protein sequence ID" value="TDQ48173.1"/>
    <property type="molecule type" value="Genomic_DNA"/>
</dbReference>
<organism evidence="2 3">
    <name type="scientific">Permianibacter aggregans</name>
    <dbReference type="NCBI Taxonomy" id="1510150"/>
    <lineage>
        <taxon>Bacteria</taxon>
        <taxon>Pseudomonadati</taxon>
        <taxon>Pseudomonadota</taxon>
        <taxon>Gammaproteobacteria</taxon>
        <taxon>Pseudomonadales</taxon>
        <taxon>Pseudomonadaceae</taxon>
        <taxon>Permianibacter</taxon>
    </lineage>
</organism>
<dbReference type="CDD" id="cd04301">
    <property type="entry name" value="NAT_SF"/>
    <property type="match status" value="1"/>
</dbReference>
<evidence type="ECO:0000313" key="3">
    <source>
        <dbReference type="Proteomes" id="UP000295375"/>
    </source>
</evidence>
<dbReference type="RefSeq" id="WP_133590707.1">
    <property type="nucleotide sequence ID" value="NZ_CP037953.1"/>
</dbReference>
<dbReference type="GO" id="GO:0016747">
    <property type="term" value="F:acyltransferase activity, transferring groups other than amino-acyl groups"/>
    <property type="evidence" value="ECO:0007669"/>
    <property type="project" value="InterPro"/>
</dbReference>
<feature type="domain" description="N-acetyltransferase" evidence="1">
    <location>
        <begin position="9"/>
        <end position="146"/>
    </location>
</feature>
<dbReference type="OrthoDB" id="9805924at2"/>
<comment type="caution">
    <text evidence="2">The sequence shown here is derived from an EMBL/GenBank/DDBJ whole genome shotgun (WGS) entry which is preliminary data.</text>
</comment>
<dbReference type="PROSITE" id="PS51186">
    <property type="entry name" value="GNAT"/>
    <property type="match status" value="1"/>
</dbReference>
<proteinExistence type="predicted"/>
<dbReference type="Proteomes" id="UP000295375">
    <property type="component" value="Unassembled WGS sequence"/>
</dbReference>
<keyword evidence="2" id="KW-0808">Transferase</keyword>
<protein>
    <submittedName>
        <fullName evidence="2">Acetyltransferase (GNAT) family protein</fullName>
    </submittedName>
</protein>
<gene>
    <name evidence="2" type="ORF">EV696_108153</name>
</gene>
<dbReference type="AlphaFoldDB" id="A0A4R6URF5"/>
<evidence type="ECO:0000259" key="1">
    <source>
        <dbReference type="PROSITE" id="PS51186"/>
    </source>
</evidence>
<dbReference type="InterPro" id="IPR000182">
    <property type="entry name" value="GNAT_dom"/>
</dbReference>